<protein>
    <recommendedName>
        <fullName evidence="3">DH domain-containing protein</fullName>
    </recommendedName>
</protein>
<evidence type="ECO:0000313" key="1">
    <source>
        <dbReference type="EMBL" id="KIY49602.1"/>
    </source>
</evidence>
<proteinExistence type="predicted"/>
<dbReference type="SUPFAM" id="SSF48065">
    <property type="entry name" value="DBL homology domain (DH-domain)"/>
    <property type="match status" value="1"/>
</dbReference>
<accession>A0A0D7AE53</accession>
<sequence length="107" mass="12144">FVALFVVPLRLQGTRQWVSGVPADVTRLFDWLEDVVNLHAHILATLRSVASARRFGHVSECLRPFVLRLEVYQPYLVKCGEAVGVIRLLMQDSSSDFGEFLRLQEST</sequence>
<dbReference type="Proteomes" id="UP000054144">
    <property type="component" value="Unassembled WGS sequence"/>
</dbReference>
<evidence type="ECO:0000313" key="2">
    <source>
        <dbReference type="Proteomes" id="UP000054144"/>
    </source>
</evidence>
<organism evidence="1 2">
    <name type="scientific">Fistulina hepatica ATCC 64428</name>
    <dbReference type="NCBI Taxonomy" id="1128425"/>
    <lineage>
        <taxon>Eukaryota</taxon>
        <taxon>Fungi</taxon>
        <taxon>Dikarya</taxon>
        <taxon>Basidiomycota</taxon>
        <taxon>Agaricomycotina</taxon>
        <taxon>Agaricomycetes</taxon>
        <taxon>Agaricomycetidae</taxon>
        <taxon>Agaricales</taxon>
        <taxon>Fistulinaceae</taxon>
        <taxon>Fistulina</taxon>
    </lineage>
</organism>
<keyword evidence="2" id="KW-1185">Reference proteome</keyword>
<dbReference type="InterPro" id="IPR035899">
    <property type="entry name" value="DBL_dom_sf"/>
</dbReference>
<dbReference type="AlphaFoldDB" id="A0A0D7AE53"/>
<dbReference type="Gene3D" id="1.20.900.10">
    <property type="entry name" value="Dbl homology (DH) domain"/>
    <property type="match status" value="1"/>
</dbReference>
<evidence type="ECO:0008006" key="3">
    <source>
        <dbReference type="Google" id="ProtNLM"/>
    </source>
</evidence>
<name>A0A0D7AE53_9AGAR</name>
<gene>
    <name evidence="1" type="ORF">FISHEDRAFT_31876</name>
</gene>
<feature type="non-terminal residue" evidence="1">
    <location>
        <position position="107"/>
    </location>
</feature>
<dbReference type="OrthoDB" id="1716625at2759"/>
<dbReference type="EMBL" id="KN881721">
    <property type="protein sequence ID" value="KIY49602.1"/>
    <property type="molecule type" value="Genomic_DNA"/>
</dbReference>
<feature type="non-terminal residue" evidence="1">
    <location>
        <position position="1"/>
    </location>
</feature>
<reference evidence="1 2" key="1">
    <citation type="journal article" date="2015" name="Fungal Genet. Biol.">
        <title>Evolution of novel wood decay mechanisms in Agaricales revealed by the genome sequences of Fistulina hepatica and Cylindrobasidium torrendii.</title>
        <authorList>
            <person name="Floudas D."/>
            <person name="Held B.W."/>
            <person name="Riley R."/>
            <person name="Nagy L.G."/>
            <person name="Koehler G."/>
            <person name="Ransdell A.S."/>
            <person name="Younus H."/>
            <person name="Chow J."/>
            <person name="Chiniquy J."/>
            <person name="Lipzen A."/>
            <person name="Tritt A."/>
            <person name="Sun H."/>
            <person name="Haridas S."/>
            <person name="LaButti K."/>
            <person name="Ohm R.A."/>
            <person name="Kues U."/>
            <person name="Blanchette R.A."/>
            <person name="Grigoriev I.V."/>
            <person name="Minto R.E."/>
            <person name="Hibbett D.S."/>
        </authorList>
    </citation>
    <scope>NUCLEOTIDE SEQUENCE [LARGE SCALE GENOMIC DNA]</scope>
    <source>
        <strain evidence="1 2">ATCC 64428</strain>
    </source>
</reference>